<name>A0A415E1A6_9FIRM</name>
<dbReference type="AlphaFoldDB" id="A0A415E1A6"/>
<gene>
    <name evidence="1" type="ORF">DW099_12060</name>
</gene>
<reference evidence="1 2" key="1">
    <citation type="submission" date="2018-08" db="EMBL/GenBank/DDBJ databases">
        <title>A genome reference for cultivated species of the human gut microbiota.</title>
        <authorList>
            <person name="Zou Y."/>
            <person name="Xue W."/>
            <person name="Luo G."/>
        </authorList>
    </citation>
    <scope>NUCLEOTIDE SEQUENCE [LARGE SCALE GENOMIC DNA]</scope>
    <source>
        <strain evidence="1 2">AM07-24</strain>
    </source>
</reference>
<comment type="caution">
    <text evidence="1">The sequence shown here is derived from an EMBL/GenBank/DDBJ whole genome shotgun (WGS) entry which is preliminary data.</text>
</comment>
<dbReference type="OrthoDB" id="1705475at2"/>
<proteinExistence type="predicted"/>
<dbReference type="Proteomes" id="UP000284841">
    <property type="component" value="Unassembled WGS sequence"/>
</dbReference>
<dbReference type="RefSeq" id="WP_118335868.1">
    <property type="nucleotide sequence ID" value="NZ_AP025567.1"/>
</dbReference>
<protein>
    <submittedName>
        <fullName evidence="1">Uncharacterized protein</fullName>
    </submittedName>
</protein>
<organism evidence="1 2">
    <name type="scientific">Emergencia timonensis</name>
    <dbReference type="NCBI Taxonomy" id="1776384"/>
    <lineage>
        <taxon>Bacteria</taxon>
        <taxon>Bacillati</taxon>
        <taxon>Bacillota</taxon>
        <taxon>Clostridia</taxon>
        <taxon>Peptostreptococcales</taxon>
        <taxon>Anaerovoracaceae</taxon>
        <taxon>Emergencia</taxon>
    </lineage>
</organism>
<evidence type="ECO:0000313" key="1">
    <source>
        <dbReference type="EMBL" id="RHJ87425.1"/>
    </source>
</evidence>
<sequence length="280" mass="31825">MGGDYRKFTVEMQLMNDEYRLWRSGIDGSTCIVESYKDKRSLYFAVSNLLPSASLLSQGNREYRLILMGVDEGEIIHRDFGSFFVDQKGDGSFFKKFTGPTLECYTHCLLVSADRADGSIETIMSGEMPFFQKPEEEVTEATAMPCQFDETWKSIFDNVSDKNAVAAFSESMDETGAKWYRISSGSQIPAPLTNCRDQVEKYGHYIVGQRESSYYIGIPGRFLQGEQPLREQKCFVLWQPIRGGEKFFKDLSELTEKLQEEIFGYWIGGIDGESGMITPL</sequence>
<accession>A0A415E1A6</accession>
<keyword evidence="2" id="KW-1185">Reference proteome</keyword>
<dbReference type="STRING" id="1776384.GCA_900086585_00983"/>
<dbReference type="EMBL" id="QRMS01000003">
    <property type="protein sequence ID" value="RHJ87425.1"/>
    <property type="molecule type" value="Genomic_DNA"/>
</dbReference>
<evidence type="ECO:0000313" key="2">
    <source>
        <dbReference type="Proteomes" id="UP000284841"/>
    </source>
</evidence>